<protein>
    <recommendedName>
        <fullName evidence="4">Lipoprotein</fullName>
    </recommendedName>
</protein>
<evidence type="ECO:0000256" key="1">
    <source>
        <dbReference type="SAM" id="MobiDB-lite"/>
    </source>
</evidence>
<feature type="region of interest" description="Disordered" evidence="1">
    <location>
        <begin position="188"/>
        <end position="210"/>
    </location>
</feature>
<accession>A0ABS2HC43</accession>
<dbReference type="InterPro" id="IPR011250">
    <property type="entry name" value="OMP/PagP_B-barrel"/>
</dbReference>
<reference evidence="2 3" key="1">
    <citation type="submission" date="2021-02" db="EMBL/GenBank/DDBJ databases">
        <authorList>
            <person name="Park J.-S."/>
        </authorList>
    </citation>
    <scope>NUCLEOTIDE SEQUENCE [LARGE SCALE GENOMIC DNA]</scope>
    <source>
        <strain evidence="2 3">188UL20-2</strain>
    </source>
</reference>
<dbReference type="Proteomes" id="UP000809621">
    <property type="component" value="Unassembled WGS sequence"/>
</dbReference>
<dbReference type="SUPFAM" id="SSF56925">
    <property type="entry name" value="OMPA-like"/>
    <property type="match status" value="1"/>
</dbReference>
<proteinExistence type="predicted"/>
<dbReference type="EMBL" id="JAFEUM010000001">
    <property type="protein sequence ID" value="MBM7035170.1"/>
    <property type="molecule type" value="Genomic_DNA"/>
</dbReference>
<sequence length="494" mass="54562">MSKVGWIAVFSLAMTGCSSTLSLEEREAKREQIDQQSQEIVEQLRDKYPDIEEQINQSEGYVTISMSGVKVPVVGSASGEGVIYSQQENSRTYVEVTRYDLGAGLGAGGYRSLTLFDDIEQLHTVREGSLEMSIGGDWAVSDSSREAELFQGGADLPYTTYLLYDDSTVGVVGSARVVSVSVNEELTETGEGDAKFPNQTQPPIATKPDEPRPIWDYPLPFFAQEVIDQGYSLPKPFGISLVYAETRQNMSLTDLEAGLPGNGNVAIPMEFVTFDNNYSHSKTPQLKIDAWLFPFMNVFATVGKLNGTAHIEFNLDGNGVLDHLGIDCSGPFKPFACRVLEDNQTPFVPIDVDLDGYNYTFGTVLAGGWRDYFVALPFSMTYVDMKSSKAEELVISASPRVGKRIPLQGSQSLDLFIGASYLDSTLTITGTFDLAAIGMDGEVINYKIKQENDDKWAGLFGANYTFNREWSLSAEYGQYKSDKKQFITSLNYRY</sequence>
<evidence type="ECO:0000313" key="3">
    <source>
        <dbReference type="Proteomes" id="UP000809621"/>
    </source>
</evidence>
<evidence type="ECO:0008006" key="4">
    <source>
        <dbReference type="Google" id="ProtNLM"/>
    </source>
</evidence>
<dbReference type="PROSITE" id="PS51257">
    <property type="entry name" value="PROKAR_LIPOPROTEIN"/>
    <property type="match status" value="1"/>
</dbReference>
<keyword evidence="3" id="KW-1185">Reference proteome</keyword>
<name>A0ABS2HC43_9VIBR</name>
<gene>
    <name evidence="2" type="ORF">JQC93_02020</name>
</gene>
<comment type="caution">
    <text evidence="2">The sequence shown here is derived from an EMBL/GenBank/DDBJ whole genome shotgun (WGS) entry which is preliminary data.</text>
</comment>
<organism evidence="2 3">
    <name type="scientific">Vibrio ulleungensis</name>
    <dbReference type="NCBI Taxonomy" id="2807619"/>
    <lineage>
        <taxon>Bacteria</taxon>
        <taxon>Pseudomonadati</taxon>
        <taxon>Pseudomonadota</taxon>
        <taxon>Gammaproteobacteria</taxon>
        <taxon>Vibrionales</taxon>
        <taxon>Vibrionaceae</taxon>
        <taxon>Vibrio</taxon>
    </lineage>
</organism>
<dbReference type="RefSeq" id="WP_205156793.1">
    <property type="nucleotide sequence ID" value="NZ_JAFEUM010000001.1"/>
</dbReference>
<evidence type="ECO:0000313" key="2">
    <source>
        <dbReference type="EMBL" id="MBM7035170.1"/>
    </source>
</evidence>